<evidence type="ECO:0000313" key="12">
    <source>
        <dbReference type="EMBL" id="CAI5747489.1"/>
    </source>
</evidence>
<dbReference type="Proteomes" id="UP001162029">
    <property type="component" value="Unassembled WGS sequence"/>
</dbReference>
<evidence type="ECO:0000256" key="5">
    <source>
        <dbReference type="ARBA" id="ARBA00022801"/>
    </source>
</evidence>
<dbReference type="Gene3D" id="3.90.1200.10">
    <property type="match status" value="1"/>
</dbReference>
<evidence type="ECO:0000313" key="13">
    <source>
        <dbReference type="Proteomes" id="UP001162029"/>
    </source>
</evidence>
<feature type="binding site" evidence="10">
    <location>
        <position position="262"/>
    </location>
    <ligand>
        <name>Mg(2+)</name>
        <dbReference type="ChEBI" id="CHEBI:18420"/>
        <label>1</label>
        <note>catalytic</note>
    </ligand>
</feature>
<dbReference type="PANTHER" id="PTHR43028:SF5">
    <property type="entry name" value="3'(2'),5'-BISPHOSPHATE NUCLEOTIDASE 1"/>
    <property type="match status" value="1"/>
</dbReference>
<dbReference type="GO" id="GO:0005737">
    <property type="term" value="C:cytoplasm"/>
    <property type="evidence" value="ECO:0007669"/>
    <property type="project" value="UniProtKB-ARBA"/>
</dbReference>
<evidence type="ECO:0000256" key="8">
    <source>
        <dbReference type="ARBA" id="ARBA00041815"/>
    </source>
</evidence>
<sequence>MAAAMSSPLLRPLLAACFSASVYGGRVIREVVEHHVALNMVNKQEDAYDPQTVADRRSQQRIVHALREAFPQLTIVGEEGELAQPAPEDVVRCDLKALDDVTFDGGDDVQNLVLHWKDLVIWVDPLDGTKRFAAKMYDEVSVLIGISYKQRPIAGVVHLPFHGKHGITYWGGPGVGVFCSDHQESEAQTTHAKLLKQTVKSSKRDMICTVSSTNCKLVNNALQLLTPSAILTGGATGTMVLGVLTGQSDGFFRFKAATRKWDICAVEPLIEELGGKLTDTQGNVYIYDHIGNAPDFDNERGLIACVKPETHEMIVNVITKVNLTSALDGREMTPQWFQECVFLGRQVLAVNVVPGSVHTQQALAYLANLHASAWGQKDLIEKARSKLWPAACWWAFPKRGATELAQASYIWPQMLGSWEQVFKSEPCLPSTAALESLCERMIEEAAYISTCLSVDSNASLSTLVHGDFKSANLFFKSLSREVVAFDWQWSGVGLGAMDVANLLNTLVSISLLANDENELELLHFYYDRLNERLQALDVTSDLQKSYPFEAFKRHYVLAFLELHQSLEYVKSERLMS</sequence>
<evidence type="ECO:0000256" key="1">
    <source>
        <dbReference type="ARBA" id="ARBA00001946"/>
    </source>
</evidence>
<feature type="binding site" evidence="10">
    <location>
        <position position="127"/>
    </location>
    <ligand>
        <name>Mg(2+)</name>
        <dbReference type="ChEBI" id="CHEBI:18420"/>
        <label>1</label>
        <note>catalytic</note>
    </ligand>
</feature>
<dbReference type="InterPro" id="IPR004119">
    <property type="entry name" value="EcKL"/>
</dbReference>
<feature type="binding site" evidence="10">
    <location>
        <position position="78"/>
    </location>
    <ligand>
        <name>Mg(2+)</name>
        <dbReference type="ChEBI" id="CHEBI:18420"/>
        <label>1</label>
        <note>catalytic</note>
    </ligand>
</feature>
<protein>
    <recommendedName>
        <fullName evidence="7">3'(2'),5'-bisphosphate nucleotidase 1</fullName>
        <ecNumber evidence="3">3.1.3.7</ecNumber>
    </recommendedName>
    <alternativeName>
        <fullName evidence="8">Bisphosphate 3'-nucleotidase 1</fullName>
    </alternativeName>
    <alternativeName>
        <fullName evidence="9">Inositol-polyphosphate 1-phosphatase</fullName>
    </alternativeName>
</protein>
<evidence type="ECO:0000256" key="6">
    <source>
        <dbReference type="ARBA" id="ARBA00022842"/>
    </source>
</evidence>
<dbReference type="EC" id="3.1.3.7" evidence="3"/>
<feature type="chain" id="PRO_5043325945" description="3'(2'),5'-bisphosphate nucleotidase 1" evidence="11">
    <location>
        <begin position="25"/>
        <end position="576"/>
    </location>
</feature>
<dbReference type="Gene3D" id="3.40.190.80">
    <property type="match status" value="1"/>
</dbReference>
<dbReference type="SUPFAM" id="SSF56655">
    <property type="entry name" value="Carbohydrate phosphatase"/>
    <property type="match status" value="1"/>
</dbReference>
<evidence type="ECO:0000256" key="10">
    <source>
        <dbReference type="PIRSR" id="PIRSR600760-2"/>
    </source>
</evidence>
<comment type="caution">
    <text evidence="12">The sequence shown here is derived from an EMBL/GenBank/DDBJ whole genome shotgun (WGS) entry which is preliminary data.</text>
</comment>
<dbReference type="Pfam" id="PF02958">
    <property type="entry name" value="EcKL"/>
    <property type="match status" value="1"/>
</dbReference>
<keyword evidence="11" id="KW-0732">Signal</keyword>
<keyword evidence="13" id="KW-1185">Reference proteome</keyword>
<dbReference type="GO" id="GO:0046854">
    <property type="term" value="P:phosphatidylinositol phosphate biosynthetic process"/>
    <property type="evidence" value="ECO:0007669"/>
    <property type="project" value="InterPro"/>
</dbReference>
<reference evidence="12" key="1">
    <citation type="submission" date="2022-12" db="EMBL/GenBank/DDBJ databases">
        <authorList>
            <person name="Webb A."/>
        </authorList>
    </citation>
    <scope>NUCLEOTIDE SEQUENCE</scope>
    <source>
        <strain evidence="12">Pd1</strain>
    </source>
</reference>
<proteinExistence type="inferred from homology"/>
<dbReference type="SUPFAM" id="SSF56112">
    <property type="entry name" value="Protein kinase-like (PK-like)"/>
    <property type="match status" value="1"/>
</dbReference>
<dbReference type="AlphaFoldDB" id="A0AAV0VLI5"/>
<evidence type="ECO:0000256" key="9">
    <source>
        <dbReference type="ARBA" id="ARBA00044554"/>
    </source>
</evidence>
<comment type="cofactor">
    <cofactor evidence="1 10">
        <name>Mg(2+)</name>
        <dbReference type="ChEBI" id="CHEBI:18420"/>
    </cofactor>
</comment>
<feature type="binding site" evidence="10">
    <location>
        <position position="124"/>
    </location>
    <ligand>
        <name>Mg(2+)</name>
        <dbReference type="ChEBI" id="CHEBI:18420"/>
        <label>1</label>
        <note>catalytic</note>
    </ligand>
</feature>
<evidence type="ECO:0000256" key="11">
    <source>
        <dbReference type="SAM" id="SignalP"/>
    </source>
</evidence>
<name>A0AAV0VLI5_9STRA</name>
<dbReference type="InterPro" id="IPR000760">
    <property type="entry name" value="Inositol_monophosphatase-like"/>
</dbReference>
<dbReference type="PROSITE" id="PS00630">
    <property type="entry name" value="IMP_2"/>
    <property type="match status" value="1"/>
</dbReference>
<keyword evidence="5" id="KW-0378">Hydrolase</keyword>
<evidence type="ECO:0000256" key="2">
    <source>
        <dbReference type="ARBA" id="ARBA00009759"/>
    </source>
</evidence>
<comment type="similarity">
    <text evidence="2">Belongs to the inositol monophosphatase superfamily.</text>
</comment>
<feature type="binding site" evidence="10">
    <location>
        <position position="126"/>
    </location>
    <ligand>
        <name>Mg(2+)</name>
        <dbReference type="ChEBI" id="CHEBI:18420"/>
        <label>1</label>
        <note>catalytic</note>
    </ligand>
</feature>
<dbReference type="PANTHER" id="PTHR43028">
    <property type="entry name" value="3'(2'),5'-BISPHOSPHATE NUCLEOTIDASE 1"/>
    <property type="match status" value="1"/>
</dbReference>
<accession>A0AAV0VLI5</accession>
<dbReference type="Gene3D" id="3.30.540.10">
    <property type="entry name" value="Fructose-1,6-Bisphosphatase, subunit A, domain 1"/>
    <property type="match status" value="1"/>
</dbReference>
<dbReference type="InterPro" id="IPR020550">
    <property type="entry name" value="Inositol_monophosphatase_CS"/>
</dbReference>
<evidence type="ECO:0000256" key="3">
    <source>
        <dbReference type="ARBA" id="ARBA00012633"/>
    </source>
</evidence>
<feature type="signal peptide" evidence="11">
    <location>
        <begin position="1"/>
        <end position="24"/>
    </location>
</feature>
<dbReference type="GO" id="GO:0008441">
    <property type="term" value="F:3'(2'),5'-bisphosphate nucleotidase activity"/>
    <property type="evidence" value="ECO:0007669"/>
    <property type="project" value="UniProtKB-EC"/>
</dbReference>
<evidence type="ECO:0000256" key="4">
    <source>
        <dbReference type="ARBA" id="ARBA00022723"/>
    </source>
</evidence>
<dbReference type="InterPro" id="IPR011009">
    <property type="entry name" value="Kinase-like_dom_sf"/>
</dbReference>
<dbReference type="Pfam" id="PF00459">
    <property type="entry name" value="Inositol_P"/>
    <property type="match status" value="1"/>
</dbReference>
<gene>
    <name evidence="12" type="ORF">PDE001_LOCUS12386</name>
</gene>
<dbReference type="EMBL" id="CANTFM010002695">
    <property type="protein sequence ID" value="CAI5747489.1"/>
    <property type="molecule type" value="Genomic_DNA"/>
</dbReference>
<dbReference type="InterPro" id="IPR050725">
    <property type="entry name" value="CysQ/Inositol_MonoPase"/>
</dbReference>
<dbReference type="FunFam" id="3.30.540.10:FF:000012">
    <property type="entry name" value="Blast:Putative inositol monophosphatase 3"/>
    <property type="match status" value="1"/>
</dbReference>
<dbReference type="GO" id="GO:0046872">
    <property type="term" value="F:metal ion binding"/>
    <property type="evidence" value="ECO:0007669"/>
    <property type="project" value="UniProtKB-KW"/>
</dbReference>
<keyword evidence="4 10" id="KW-0479">Metal-binding</keyword>
<evidence type="ECO:0000256" key="7">
    <source>
        <dbReference type="ARBA" id="ARBA00040342"/>
    </source>
</evidence>
<organism evidence="12 13">
    <name type="scientific">Peronospora destructor</name>
    <dbReference type="NCBI Taxonomy" id="86335"/>
    <lineage>
        <taxon>Eukaryota</taxon>
        <taxon>Sar</taxon>
        <taxon>Stramenopiles</taxon>
        <taxon>Oomycota</taxon>
        <taxon>Peronosporomycetes</taxon>
        <taxon>Peronosporales</taxon>
        <taxon>Peronosporaceae</taxon>
        <taxon>Peronospora</taxon>
    </lineage>
</organism>
<keyword evidence="6 10" id="KW-0460">Magnesium</keyword>